<keyword evidence="7" id="KW-0325">Glycoprotein</keyword>
<evidence type="ECO:0000313" key="9">
    <source>
        <dbReference type="EMBL" id="CAH0103844.1"/>
    </source>
</evidence>
<dbReference type="OrthoDB" id="6373307at2759"/>
<organism evidence="9 10">
    <name type="scientific">Daphnia galeata</name>
    <dbReference type="NCBI Taxonomy" id="27404"/>
    <lineage>
        <taxon>Eukaryota</taxon>
        <taxon>Metazoa</taxon>
        <taxon>Ecdysozoa</taxon>
        <taxon>Arthropoda</taxon>
        <taxon>Crustacea</taxon>
        <taxon>Branchiopoda</taxon>
        <taxon>Diplostraca</taxon>
        <taxon>Cladocera</taxon>
        <taxon>Anomopoda</taxon>
        <taxon>Daphniidae</taxon>
        <taxon>Daphnia</taxon>
    </lineage>
</organism>
<dbReference type="Proteomes" id="UP000789390">
    <property type="component" value="Unassembled WGS sequence"/>
</dbReference>
<evidence type="ECO:0000256" key="7">
    <source>
        <dbReference type="ARBA" id="ARBA00023180"/>
    </source>
</evidence>
<evidence type="ECO:0000256" key="5">
    <source>
        <dbReference type="ARBA" id="ARBA00023136"/>
    </source>
</evidence>
<proteinExistence type="predicted"/>
<dbReference type="EMBL" id="CAKKLH010000115">
    <property type="protein sequence ID" value="CAH0103844.1"/>
    <property type="molecule type" value="Genomic_DNA"/>
</dbReference>
<dbReference type="GO" id="GO:0005886">
    <property type="term" value="C:plasma membrane"/>
    <property type="evidence" value="ECO:0007669"/>
    <property type="project" value="UniProtKB-SubCell"/>
</dbReference>
<comment type="subcellular location">
    <subcellularLocation>
        <location evidence="1">Cell membrane</location>
        <topology evidence="1">Multi-pass membrane protein</topology>
    </subcellularLocation>
</comment>
<name>A0A8J2RG60_9CRUS</name>
<protein>
    <submittedName>
        <fullName evidence="9">Uncharacterized protein</fullName>
    </submittedName>
</protein>
<gene>
    <name evidence="9" type="ORF">DGAL_LOCUS6519</name>
</gene>
<dbReference type="AlphaFoldDB" id="A0A8J2RG60"/>
<keyword evidence="6" id="KW-0675">Receptor</keyword>
<evidence type="ECO:0000256" key="6">
    <source>
        <dbReference type="ARBA" id="ARBA00023170"/>
    </source>
</evidence>
<evidence type="ECO:0000256" key="8">
    <source>
        <dbReference type="SAM" id="Phobius"/>
    </source>
</evidence>
<evidence type="ECO:0000256" key="3">
    <source>
        <dbReference type="ARBA" id="ARBA00022692"/>
    </source>
</evidence>
<feature type="transmembrane region" description="Helical" evidence="8">
    <location>
        <begin position="125"/>
        <end position="148"/>
    </location>
</feature>
<keyword evidence="4 8" id="KW-1133">Transmembrane helix</keyword>
<sequence length="187" mass="21597">MTENNKKQLVKLRIFHLQGLNYHKDIIREEFKKTGKCNLQILAKEGFSTVMGSFALQKNSEYTKNVNQGLLEMAQAGLFDYWELLFRPVPPQCQENIKTAKPVEHKFLKTKDKSPALTLKNMTGAFIVLLFGFGFSFLIFLCELIISISNRHTRRFQRAGSNSVNADKLEVKHEMENDIQEINKLNE</sequence>
<evidence type="ECO:0000256" key="1">
    <source>
        <dbReference type="ARBA" id="ARBA00004651"/>
    </source>
</evidence>
<keyword evidence="2" id="KW-1003">Cell membrane</keyword>
<dbReference type="PANTHER" id="PTHR42643:SF24">
    <property type="entry name" value="IONOTROPIC RECEPTOR 60A"/>
    <property type="match status" value="1"/>
</dbReference>
<keyword evidence="5 8" id="KW-0472">Membrane</keyword>
<evidence type="ECO:0000256" key="2">
    <source>
        <dbReference type="ARBA" id="ARBA00022475"/>
    </source>
</evidence>
<keyword evidence="3 8" id="KW-0812">Transmembrane</keyword>
<dbReference type="InterPro" id="IPR052192">
    <property type="entry name" value="Insect_Ionotropic_Sensory_Rcpt"/>
</dbReference>
<dbReference type="PANTHER" id="PTHR42643">
    <property type="entry name" value="IONOTROPIC RECEPTOR 20A-RELATED"/>
    <property type="match status" value="1"/>
</dbReference>
<evidence type="ECO:0000256" key="4">
    <source>
        <dbReference type="ARBA" id="ARBA00022989"/>
    </source>
</evidence>
<comment type="caution">
    <text evidence="9">The sequence shown here is derived from an EMBL/GenBank/DDBJ whole genome shotgun (WGS) entry which is preliminary data.</text>
</comment>
<evidence type="ECO:0000313" key="10">
    <source>
        <dbReference type="Proteomes" id="UP000789390"/>
    </source>
</evidence>
<accession>A0A8J2RG60</accession>
<keyword evidence="10" id="KW-1185">Reference proteome</keyword>
<reference evidence="9" key="1">
    <citation type="submission" date="2021-11" db="EMBL/GenBank/DDBJ databases">
        <authorList>
            <person name="Schell T."/>
        </authorList>
    </citation>
    <scope>NUCLEOTIDE SEQUENCE</scope>
    <source>
        <strain evidence="9">M5</strain>
    </source>
</reference>